<feature type="domain" description="MacB-like periplasmic core" evidence="8">
    <location>
        <begin position="19"/>
        <end position="205"/>
    </location>
</feature>
<dbReference type="PANTHER" id="PTHR43738">
    <property type="entry name" value="ABC TRANSPORTER, MEMBRANE PROTEIN"/>
    <property type="match status" value="1"/>
</dbReference>
<reference evidence="9 10" key="1">
    <citation type="submission" date="2023-06" db="EMBL/GenBank/DDBJ databases">
        <title>Alteromonas sp. ASW11-36 isolated from intertidal sand.</title>
        <authorList>
            <person name="Li Y."/>
        </authorList>
    </citation>
    <scope>NUCLEOTIDE SEQUENCE [LARGE SCALE GENOMIC DNA]</scope>
    <source>
        <strain evidence="9 10">ASW11-36</strain>
    </source>
</reference>
<accession>A0ABT7SW95</accession>
<comment type="subcellular location">
    <subcellularLocation>
        <location evidence="1">Cell membrane</location>
        <topology evidence="1">Multi-pass membrane protein</topology>
    </subcellularLocation>
</comment>
<evidence type="ECO:0000259" key="8">
    <source>
        <dbReference type="Pfam" id="PF12704"/>
    </source>
</evidence>
<dbReference type="InterPro" id="IPR025857">
    <property type="entry name" value="MacB_PCD"/>
</dbReference>
<evidence type="ECO:0000256" key="3">
    <source>
        <dbReference type="ARBA" id="ARBA00022692"/>
    </source>
</evidence>
<feature type="transmembrane region" description="Helical" evidence="6">
    <location>
        <begin position="377"/>
        <end position="397"/>
    </location>
</feature>
<evidence type="ECO:0000256" key="1">
    <source>
        <dbReference type="ARBA" id="ARBA00004651"/>
    </source>
</evidence>
<dbReference type="RefSeq" id="WP_289364737.1">
    <property type="nucleotide sequence ID" value="NZ_JAUCBP010000007.1"/>
</dbReference>
<feature type="domain" description="ABC3 transporter permease C-terminal" evidence="7">
    <location>
        <begin position="285"/>
        <end position="402"/>
    </location>
</feature>
<dbReference type="InterPro" id="IPR003838">
    <property type="entry name" value="ABC3_permease_C"/>
</dbReference>
<proteinExistence type="predicted"/>
<comment type="caution">
    <text evidence="9">The sequence shown here is derived from an EMBL/GenBank/DDBJ whole genome shotgun (WGS) entry which is preliminary data.</text>
</comment>
<dbReference type="Pfam" id="PF12704">
    <property type="entry name" value="MacB_PCD"/>
    <property type="match status" value="1"/>
</dbReference>
<sequence length="412" mass="44928">MLLTVAKLSLISRKKTAILTFLSLTISLLVLFSVEHTRLEAKNSFNRSISGTDLIVGAPSGQLNLLLYSVFRLGSPTNNIKYSSYELLAENQLVDWAIPISLGDSHKGFRVVGTNKSYFEHFRYGSDRALTIETGEAFSGLFETVIGADVAEELGYKVDDEIVIAHGIGATSFKNHDQAPFRIAGVLKRTGTPVDKTVHVSLEAIEAIHLPVSKLLELVDDPNAVELEPATITAVLLGLNSRLATFRLQREINNYPSDRLMAVLPGVAMTELWSLVGTVENILRFIAVLVLISALFGLSTMLLASMHERRNEIAVLRILGAGPKTIVTLILLEALLLAILAIVSAIVILTGALFSLNEFLAAEYGLFLTWNIFTLELLYVSLGVITATTITAALPCYEAYKSAILQQLSNTR</sequence>
<evidence type="ECO:0000259" key="7">
    <source>
        <dbReference type="Pfam" id="PF02687"/>
    </source>
</evidence>
<evidence type="ECO:0000256" key="2">
    <source>
        <dbReference type="ARBA" id="ARBA00022475"/>
    </source>
</evidence>
<feature type="transmembrane region" description="Helical" evidence="6">
    <location>
        <begin position="260"/>
        <end position="276"/>
    </location>
</feature>
<feature type="transmembrane region" description="Helical" evidence="6">
    <location>
        <begin position="326"/>
        <end position="357"/>
    </location>
</feature>
<organism evidence="9 10">
    <name type="scientific">Alteromonas arenosi</name>
    <dbReference type="NCBI Taxonomy" id="3055817"/>
    <lineage>
        <taxon>Bacteria</taxon>
        <taxon>Pseudomonadati</taxon>
        <taxon>Pseudomonadota</taxon>
        <taxon>Gammaproteobacteria</taxon>
        <taxon>Alteromonadales</taxon>
        <taxon>Alteromonadaceae</taxon>
        <taxon>Alteromonas/Salinimonas group</taxon>
        <taxon>Alteromonas</taxon>
    </lineage>
</organism>
<evidence type="ECO:0000256" key="5">
    <source>
        <dbReference type="ARBA" id="ARBA00023136"/>
    </source>
</evidence>
<evidence type="ECO:0000313" key="9">
    <source>
        <dbReference type="EMBL" id="MDM7860439.1"/>
    </source>
</evidence>
<dbReference type="Proteomes" id="UP001234343">
    <property type="component" value="Unassembled WGS sequence"/>
</dbReference>
<dbReference type="InterPro" id="IPR051125">
    <property type="entry name" value="ABC-4/HrtB_transporter"/>
</dbReference>
<keyword evidence="5 6" id="KW-0472">Membrane</keyword>
<evidence type="ECO:0000313" key="10">
    <source>
        <dbReference type="Proteomes" id="UP001234343"/>
    </source>
</evidence>
<dbReference type="EMBL" id="JAUCBP010000007">
    <property type="protein sequence ID" value="MDM7860439.1"/>
    <property type="molecule type" value="Genomic_DNA"/>
</dbReference>
<dbReference type="PANTHER" id="PTHR43738:SF2">
    <property type="entry name" value="ABC TRANSPORTER PERMEASE"/>
    <property type="match status" value="1"/>
</dbReference>
<dbReference type="Pfam" id="PF02687">
    <property type="entry name" value="FtsX"/>
    <property type="match status" value="1"/>
</dbReference>
<name>A0ABT7SW95_9ALTE</name>
<evidence type="ECO:0000256" key="4">
    <source>
        <dbReference type="ARBA" id="ARBA00022989"/>
    </source>
</evidence>
<protein>
    <submittedName>
        <fullName evidence="9">ABC transporter permease</fullName>
    </submittedName>
</protein>
<feature type="transmembrane region" description="Helical" evidence="6">
    <location>
        <begin position="16"/>
        <end position="34"/>
    </location>
</feature>
<keyword evidence="3 6" id="KW-0812">Transmembrane</keyword>
<keyword evidence="10" id="KW-1185">Reference proteome</keyword>
<gene>
    <name evidence="9" type="ORF">QTP81_07510</name>
</gene>
<feature type="transmembrane region" description="Helical" evidence="6">
    <location>
        <begin position="54"/>
        <end position="71"/>
    </location>
</feature>
<feature type="transmembrane region" description="Helical" evidence="6">
    <location>
        <begin position="282"/>
        <end position="305"/>
    </location>
</feature>
<keyword evidence="2" id="KW-1003">Cell membrane</keyword>
<evidence type="ECO:0000256" key="6">
    <source>
        <dbReference type="SAM" id="Phobius"/>
    </source>
</evidence>
<keyword evidence="4 6" id="KW-1133">Transmembrane helix</keyword>